<gene>
    <name evidence="2" type="ORF">BJ958_000757</name>
</gene>
<dbReference type="InterPro" id="IPR032710">
    <property type="entry name" value="NTF2-like_dom_sf"/>
</dbReference>
<comment type="caution">
    <text evidence="2">The sequence shown here is derived from an EMBL/GenBank/DDBJ whole genome shotgun (WGS) entry which is preliminary data.</text>
</comment>
<keyword evidence="3" id="KW-1185">Reference proteome</keyword>
<reference evidence="2 3" key="1">
    <citation type="submission" date="2020-07" db="EMBL/GenBank/DDBJ databases">
        <title>Sequencing the genomes of 1000 actinobacteria strains.</title>
        <authorList>
            <person name="Klenk H.-P."/>
        </authorList>
    </citation>
    <scope>NUCLEOTIDE SEQUENCE [LARGE SCALE GENOMIC DNA]</scope>
    <source>
        <strain evidence="2 3">DSM 19082</strain>
    </source>
</reference>
<protein>
    <submittedName>
        <fullName evidence="2">Ketosteroid isomerase-like protein</fullName>
    </submittedName>
</protein>
<accession>A0A852R6K8</accession>
<dbReference type="InterPro" id="IPR037401">
    <property type="entry name" value="SnoaL-like"/>
</dbReference>
<dbReference type="GO" id="GO:0016853">
    <property type="term" value="F:isomerase activity"/>
    <property type="evidence" value="ECO:0007669"/>
    <property type="project" value="UniProtKB-KW"/>
</dbReference>
<evidence type="ECO:0000313" key="2">
    <source>
        <dbReference type="EMBL" id="NYD29211.1"/>
    </source>
</evidence>
<evidence type="ECO:0000259" key="1">
    <source>
        <dbReference type="Pfam" id="PF13474"/>
    </source>
</evidence>
<sequence length="134" mass="14644">MDERAEFLDWFGTTWRAAETALHGGDAAPRDGTWSHRAPVTLFGAWYDATGPEAVRAVFETLAETFGGSVAADVEVLAADVSGDLAYTVHREHTTTLMDGEERSYVLRVTQVYRREPGGWKVVHRHGDGGPTAP</sequence>
<dbReference type="EMBL" id="JACCBF010000001">
    <property type="protein sequence ID" value="NYD29211.1"/>
    <property type="molecule type" value="Genomic_DNA"/>
</dbReference>
<feature type="domain" description="SnoaL-like" evidence="1">
    <location>
        <begin position="25"/>
        <end position="127"/>
    </location>
</feature>
<dbReference type="AlphaFoldDB" id="A0A852R6K8"/>
<keyword evidence="2" id="KW-0413">Isomerase</keyword>
<dbReference type="Proteomes" id="UP000582231">
    <property type="component" value="Unassembled WGS sequence"/>
</dbReference>
<dbReference type="Gene3D" id="3.10.450.50">
    <property type="match status" value="1"/>
</dbReference>
<evidence type="ECO:0000313" key="3">
    <source>
        <dbReference type="Proteomes" id="UP000582231"/>
    </source>
</evidence>
<dbReference type="SUPFAM" id="SSF54427">
    <property type="entry name" value="NTF2-like"/>
    <property type="match status" value="1"/>
</dbReference>
<dbReference type="RefSeq" id="WP_179725610.1">
    <property type="nucleotide sequence ID" value="NZ_BAABEF010000001.1"/>
</dbReference>
<organism evidence="2 3">
    <name type="scientific">Nocardioides kongjuensis</name>
    <dbReference type="NCBI Taxonomy" id="349522"/>
    <lineage>
        <taxon>Bacteria</taxon>
        <taxon>Bacillati</taxon>
        <taxon>Actinomycetota</taxon>
        <taxon>Actinomycetes</taxon>
        <taxon>Propionibacteriales</taxon>
        <taxon>Nocardioidaceae</taxon>
        <taxon>Nocardioides</taxon>
    </lineage>
</organism>
<dbReference type="Pfam" id="PF13474">
    <property type="entry name" value="SnoaL_3"/>
    <property type="match status" value="1"/>
</dbReference>
<proteinExistence type="predicted"/>
<name>A0A852R6K8_9ACTN</name>